<evidence type="ECO:0000313" key="1">
    <source>
        <dbReference type="EMBL" id="ALM12772.1"/>
    </source>
</evidence>
<evidence type="ECO:0000313" key="2">
    <source>
        <dbReference type="Proteomes" id="UP000069135"/>
    </source>
</evidence>
<accession>A0A0S1SNE7</accession>
<dbReference type="STRING" id="1735162.PeribacterB2_0069"/>
<sequence length="453" mass="51010">MLVPPTWRNRLVLLPLLCAFALAVYVFTQEWRPQNRVRVFSDITPTLQALLFRQGTRLDLYDVSSPKTIRTATPFEDAQEIARPARLLSPKAVLIASEQHARVRDMASAYAYDPLAGSGSPLVLLSRNTNFTFSLSDESRNPRVRIAFSGCGDIADIPLSAAADWYEPAPLFEALGVPQQRRMVLSPAETTLAVIDHAALPRISVVHLTQRTAMTLAVPSFDPEQVHFSPFFVNDQILLFSVLDRSHWGTVLYRLSDGTYEMLSPTFTDAAYHSATGKAILMQSFFDNDRNIPFGSTVLLGQERSIPVADLEEIIGPRDSQTALLILGLLFQDLEATSLQFKRDLTIRSFNVIENSQMREALRSLWDEHRLKLSNAVGTFQILRLEPDNTLTKLDTVSFTVQPPATVATFTQNIEPLLRSLEVSDTFIQEYRKRNEDTMKRGEEYLLVDELSF</sequence>
<reference evidence="2" key="1">
    <citation type="submission" date="2015-10" db="EMBL/GenBank/DDBJ databases">
        <title>Analysis of five complete genome sequences for members of the class Peribacteria in the recently recognized Peregrinibacteria bacterial phylum.</title>
        <authorList>
            <person name="Anantharaman K."/>
            <person name="Brown C.T."/>
            <person name="Burstein D."/>
            <person name="Castelle C.J."/>
            <person name="Probst A.J."/>
            <person name="Thomas B.C."/>
            <person name="Williams K.H."/>
            <person name="Banfield J.F."/>
        </authorList>
    </citation>
    <scope>NUCLEOTIDE SEQUENCE [LARGE SCALE GENOMIC DNA]</scope>
</reference>
<accession>A0A0S1SS55</accession>
<accession>A0A0S1SFY3</accession>
<dbReference type="AlphaFoldDB" id="A0A0S1SFY3"/>
<reference evidence="1 2" key="2">
    <citation type="journal article" date="2016" name="PeerJ">
        <title>Analysis of five complete genome sequences for members of the class Peribacteria in the recently recognized Peregrinibacteria bacterial phylum.</title>
        <authorList>
            <person name="Anantharaman K."/>
            <person name="Brown C.T."/>
            <person name="Burstein D."/>
            <person name="Castelle C.J."/>
            <person name="Probst A.J."/>
            <person name="Thomas B.C."/>
            <person name="Williams K.H."/>
            <person name="Banfield J.F."/>
        </authorList>
    </citation>
    <scope>NUCLEOTIDE SEQUENCE [LARGE SCALE GENOMIC DNA]</scope>
    <source>
        <strain evidence="1">RIFOXYD1_FULL_PER-ii_59_16</strain>
    </source>
</reference>
<name>A0A0S1SFY3_9BACT</name>
<dbReference type="Proteomes" id="UP000069135">
    <property type="component" value="Chromosome"/>
</dbReference>
<organism evidence="1 2">
    <name type="scientific">Candidatus Peribacter riflensis</name>
    <dbReference type="NCBI Taxonomy" id="1735162"/>
    <lineage>
        <taxon>Bacteria</taxon>
        <taxon>Candidatus Peregrinibacteriota</taxon>
        <taxon>Candidatus Peribacteria</taxon>
        <taxon>Candidatus Peribacterales</taxon>
        <taxon>Candidatus Peribacteraceae</taxon>
        <taxon>Candidatus Peribacter</taxon>
    </lineage>
</organism>
<dbReference type="EMBL" id="CP013065">
    <property type="protein sequence ID" value="ALM12772.1"/>
    <property type="molecule type" value="Genomic_DNA"/>
</dbReference>
<accession>A0A0S1STK2</accession>
<proteinExistence type="predicted"/>
<accession>A0A0S1SJP4</accession>
<gene>
    <name evidence="1" type="ORF">PeribacterD1_0069</name>
</gene>
<dbReference type="KEGG" id="prf:PeribacterA2_0069"/>
<protein>
    <submittedName>
        <fullName evidence="1">Uncharacterized protein</fullName>
    </submittedName>
</protein>